<dbReference type="Proteomes" id="UP000034103">
    <property type="component" value="Chromosome"/>
</dbReference>
<organism evidence="1 2">
    <name type="scientific">Microcystis aeruginosa NIES-2549</name>
    <dbReference type="NCBI Taxonomy" id="1641812"/>
    <lineage>
        <taxon>Bacteria</taxon>
        <taxon>Bacillati</taxon>
        <taxon>Cyanobacteriota</taxon>
        <taxon>Cyanophyceae</taxon>
        <taxon>Oscillatoriophycideae</taxon>
        <taxon>Chroococcales</taxon>
        <taxon>Microcystaceae</taxon>
        <taxon>Microcystis</taxon>
    </lineage>
</organism>
<accession>A0A0F6U2E7</accession>
<evidence type="ECO:0000313" key="1">
    <source>
        <dbReference type="EMBL" id="AKE63317.1"/>
    </source>
</evidence>
<sequence length="47" mass="5390">MTIADILAHYDDIEKTLCPLCLKYPPEIISSWTRLKLTVGKVMANRQ</sequence>
<dbReference type="AlphaFoldDB" id="A0A0F6U2E7"/>
<protein>
    <submittedName>
        <fullName evidence="1">Uncharacterized protein</fullName>
    </submittedName>
</protein>
<name>A0A0F6U2E7_MICAE</name>
<reference evidence="1 2" key="1">
    <citation type="journal article" date="2015" name="Genome Announc.">
        <title>Complete Genome Sequence of Microcystis aeruginosa NIES-2549, a Bloom-Forming Cyanobacterium from Lake Kasumigaura, Japan.</title>
        <authorList>
            <person name="Yamaguchi H."/>
            <person name="Suzuki S."/>
            <person name="Tanabe Y."/>
            <person name="Osana Y."/>
            <person name="Shimura Y."/>
            <person name="Ishida K."/>
            <person name="Kawachi M."/>
        </authorList>
    </citation>
    <scope>NUCLEOTIDE SEQUENCE [LARGE SCALE GENOMIC DNA]</scope>
    <source>
        <strain evidence="1 2">NIES-2549</strain>
    </source>
</reference>
<dbReference type="PATRIC" id="fig|1641812.3.peg.993"/>
<gene>
    <name evidence="1" type="ORF">MYAER_0959</name>
</gene>
<dbReference type="EMBL" id="CP011304">
    <property type="protein sequence ID" value="AKE63317.1"/>
    <property type="molecule type" value="Genomic_DNA"/>
</dbReference>
<evidence type="ECO:0000313" key="2">
    <source>
        <dbReference type="Proteomes" id="UP000034103"/>
    </source>
</evidence>
<proteinExistence type="predicted"/>
<dbReference type="HOGENOM" id="CLU_3170193_0_0_3"/>